<keyword evidence="2" id="KW-0805">Transcription regulation</keyword>
<dbReference type="Gene3D" id="1.10.1740.10">
    <property type="match status" value="1"/>
</dbReference>
<comment type="similarity">
    <text evidence="1">Belongs to the sigma-70 factor family. ECF subfamily.</text>
</comment>
<reference evidence="7 8" key="1">
    <citation type="submission" date="2019-08" db="EMBL/GenBank/DDBJ databases">
        <title>Whole genome sequencing of chitin degrading bacteria Chitinophaga pinensis YS16.</title>
        <authorList>
            <person name="Singh R.P."/>
            <person name="Manchanda G."/>
            <person name="Maurya I.K."/>
            <person name="Joshi N.K."/>
            <person name="Srivastava A.K."/>
        </authorList>
    </citation>
    <scope>NUCLEOTIDE SEQUENCE [LARGE SCALE GENOMIC DNA]</scope>
    <source>
        <strain evidence="7 8">YS-16</strain>
    </source>
</reference>
<gene>
    <name evidence="7" type="ORF">FEF09_20745</name>
</gene>
<accession>A0A5C6LPB9</accession>
<feature type="domain" description="RNA polymerase sigma-70 region 2" evidence="5">
    <location>
        <begin position="27"/>
        <end position="84"/>
    </location>
</feature>
<dbReference type="InterPro" id="IPR007627">
    <property type="entry name" value="RNA_pol_sigma70_r2"/>
</dbReference>
<dbReference type="PANTHER" id="PTHR43133">
    <property type="entry name" value="RNA POLYMERASE ECF-TYPE SIGMA FACTO"/>
    <property type="match status" value="1"/>
</dbReference>
<evidence type="ECO:0000256" key="4">
    <source>
        <dbReference type="ARBA" id="ARBA00023163"/>
    </source>
</evidence>
<evidence type="ECO:0000313" key="8">
    <source>
        <dbReference type="Proteomes" id="UP000318815"/>
    </source>
</evidence>
<dbReference type="Pfam" id="PF04542">
    <property type="entry name" value="Sigma70_r2"/>
    <property type="match status" value="1"/>
</dbReference>
<keyword evidence="4" id="KW-0804">Transcription</keyword>
<dbReference type="SUPFAM" id="SSF88659">
    <property type="entry name" value="Sigma3 and sigma4 domains of RNA polymerase sigma factors"/>
    <property type="match status" value="1"/>
</dbReference>
<dbReference type="PANTHER" id="PTHR43133:SF46">
    <property type="entry name" value="RNA POLYMERASE SIGMA-70 FACTOR ECF SUBFAMILY"/>
    <property type="match status" value="1"/>
</dbReference>
<dbReference type="SUPFAM" id="SSF88946">
    <property type="entry name" value="Sigma2 domain of RNA polymerase sigma factors"/>
    <property type="match status" value="1"/>
</dbReference>
<dbReference type="InterPro" id="IPR013249">
    <property type="entry name" value="RNA_pol_sigma70_r4_t2"/>
</dbReference>
<keyword evidence="8" id="KW-1185">Reference proteome</keyword>
<dbReference type="GO" id="GO:0006352">
    <property type="term" value="P:DNA-templated transcription initiation"/>
    <property type="evidence" value="ECO:0007669"/>
    <property type="project" value="InterPro"/>
</dbReference>
<comment type="caution">
    <text evidence="7">The sequence shown here is derived from an EMBL/GenBank/DDBJ whole genome shotgun (WGS) entry which is preliminary data.</text>
</comment>
<feature type="domain" description="RNA polymerase sigma factor 70 region 4 type 2" evidence="6">
    <location>
        <begin position="127"/>
        <end position="169"/>
    </location>
</feature>
<dbReference type="InterPro" id="IPR036388">
    <property type="entry name" value="WH-like_DNA-bd_sf"/>
</dbReference>
<dbReference type="Gene3D" id="1.10.10.10">
    <property type="entry name" value="Winged helix-like DNA-binding domain superfamily/Winged helix DNA-binding domain"/>
    <property type="match status" value="1"/>
</dbReference>
<dbReference type="Proteomes" id="UP000318815">
    <property type="component" value="Unassembled WGS sequence"/>
</dbReference>
<dbReference type="Pfam" id="PF08281">
    <property type="entry name" value="Sigma70_r4_2"/>
    <property type="match status" value="1"/>
</dbReference>
<dbReference type="InterPro" id="IPR014284">
    <property type="entry name" value="RNA_pol_sigma-70_dom"/>
</dbReference>
<dbReference type="OrthoDB" id="659855at2"/>
<dbReference type="RefSeq" id="WP_146306877.1">
    <property type="nucleotide sequence ID" value="NZ_VOHS01000025.1"/>
</dbReference>
<evidence type="ECO:0000259" key="6">
    <source>
        <dbReference type="Pfam" id="PF08281"/>
    </source>
</evidence>
<dbReference type="AlphaFoldDB" id="A0A5C6LPB9"/>
<dbReference type="InterPro" id="IPR013324">
    <property type="entry name" value="RNA_pol_sigma_r3/r4-like"/>
</dbReference>
<evidence type="ECO:0000313" key="7">
    <source>
        <dbReference type="EMBL" id="TWV98711.1"/>
    </source>
</evidence>
<dbReference type="GO" id="GO:0003677">
    <property type="term" value="F:DNA binding"/>
    <property type="evidence" value="ECO:0007669"/>
    <property type="project" value="InterPro"/>
</dbReference>
<evidence type="ECO:0000256" key="1">
    <source>
        <dbReference type="ARBA" id="ARBA00010641"/>
    </source>
</evidence>
<sequence>MRINTKHSPSSDPEMYFDRLFKETYGNTVAYLEKISSDKDLARDLAQEAYLKVWQKLELLPEDGEEMLRYILIIARNCFLDHLKGVLKEKKQQDAYATVYIETSAAANYMEIKEQQQIIDHTINTQEESARRFYLLNREEGLTYKEIALQEGVSEKTVERYIGRVLRTLRTRLASFLFLW</sequence>
<proteinExistence type="inferred from homology"/>
<dbReference type="InterPro" id="IPR013325">
    <property type="entry name" value="RNA_pol_sigma_r2"/>
</dbReference>
<keyword evidence="3" id="KW-0731">Sigma factor</keyword>
<dbReference type="InterPro" id="IPR039425">
    <property type="entry name" value="RNA_pol_sigma-70-like"/>
</dbReference>
<evidence type="ECO:0000256" key="2">
    <source>
        <dbReference type="ARBA" id="ARBA00023015"/>
    </source>
</evidence>
<dbReference type="NCBIfam" id="TIGR02937">
    <property type="entry name" value="sigma70-ECF"/>
    <property type="match status" value="1"/>
</dbReference>
<dbReference type="GO" id="GO:0016987">
    <property type="term" value="F:sigma factor activity"/>
    <property type="evidence" value="ECO:0007669"/>
    <property type="project" value="UniProtKB-KW"/>
</dbReference>
<organism evidence="7 8">
    <name type="scientific">Chitinophaga pinensis</name>
    <dbReference type="NCBI Taxonomy" id="79329"/>
    <lineage>
        <taxon>Bacteria</taxon>
        <taxon>Pseudomonadati</taxon>
        <taxon>Bacteroidota</taxon>
        <taxon>Chitinophagia</taxon>
        <taxon>Chitinophagales</taxon>
        <taxon>Chitinophagaceae</taxon>
        <taxon>Chitinophaga</taxon>
    </lineage>
</organism>
<evidence type="ECO:0000256" key="3">
    <source>
        <dbReference type="ARBA" id="ARBA00023082"/>
    </source>
</evidence>
<dbReference type="EMBL" id="VOHS01000025">
    <property type="protein sequence ID" value="TWV98711.1"/>
    <property type="molecule type" value="Genomic_DNA"/>
</dbReference>
<name>A0A5C6LPB9_9BACT</name>
<evidence type="ECO:0000259" key="5">
    <source>
        <dbReference type="Pfam" id="PF04542"/>
    </source>
</evidence>
<protein>
    <submittedName>
        <fullName evidence="7">Sigma-70 family RNA polymerase sigma factor</fullName>
    </submittedName>
</protein>